<dbReference type="EMBL" id="JNVN01000640">
    <property type="protein sequence ID" value="KHJ34851.1"/>
    <property type="molecule type" value="Genomic_DNA"/>
</dbReference>
<keyword evidence="3" id="KW-1185">Reference proteome</keyword>
<accession>A0A0B1PD56</accession>
<comment type="caution">
    <text evidence="2">The sequence shown here is derived from an EMBL/GenBank/DDBJ whole genome shotgun (WGS) entry which is preliminary data.</text>
</comment>
<dbReference type="Proteomes" id="UP000030854">
    <property type="component" value="Unassembled WGS sequence"/>
</dbReference>
<evidence type="ECO:0000313" key="3">
    <source>
        <dbReference type="Proteomes" id="UP000030854"/>
    </source>
</evidence>
<dbReference type="HOGENOM" id="CLU_018153_4_2_1"/>
<reference evidence="2 3" key="1">
    <citation type="journal article" date="2014" name="BMC Genomics">
        <title>Adaptive genomic structural variation in the grape powdery mildew pathogen, Erysiphe necator.</title>
        <authorList>
            <person name="Jones L."/>
            <person name="Riaz S."/>
            <person name="Morales-Cruz A."/>
            <person name="Amrine K.C."/>
            <person name="McGuire B."/>
            <person name="Gubler W.D."/>
            <person name="Walker M.A."/>
            <person name="Cantu D."/>
        </authorList>
    </citation>
    <scope>NUCLEOTIDE SEQUENCE [LARGE SCALE GENOMIC DNA]</scope>
    <source>
        <strain evidence="3">c</strain>
    </source>
</reference>
<sequence>MLSNEIERVCSMQPAYVKLYGQNKSDAPHRTWMEFFSKAPRCGFRVFDESGIARPFKKQQPLEFCKRCNGHHPTKNCSRAPSCSNCGSGNHTKDNCLAATKCRNSGGPHHSDSRKCLARPTRSGAPTKEQMRIYRQAGDREYQAVLRARAAEENTVSIENMNAELTSSQLQENTKTTDNILVFHVEDSTRDARSL</sequence>
<dbReference type="AlphaFoldDB" id="A0A0B1PD56"/>
<gene>
    <name evidence="2" type="ORF">EV44_g3550</name>
</gene>
<evidence type="ECO:0000256" key="1">
    <source>
        <dbReference type="SAM" id="MobiDB-lite"/>
    </source>
</evidence>
<name>A0A0B1PD56_UNCNE</name>
<feature type="region of interest" description="Disordered" evidence="1">
    <location>
        <begin position="104"/>
        <end position="127"/>
    </location>
</feature>
<organism evidence="2 3">
    <name type="scientific">Uncinula necator</name>
    <name type="common">Grape powdery mildew</name>
    <dbReference type="NCBI Taxonomy" id="52586"/>
    <lineage>
        <taxon>Eukaryota</taxon>
        <taxon>Fungi</taxon>
        <taxon>Dikarya</taxon>
        <taxon>Ascomycota</taxon>
        <taxon>Pezizomycotina</taxon>
        <taxon>Leotiomycetes</taxon>
        <taxon>Erysiphales</taxon>
        <taxon>Erysiphaceae</taxon>
        <taxon>Erysiphe</taxon>
    </lineage>
</organism>
<evidence type="ECO:0000313" key="2">
    <source>
        <dbReference type="EMBL" id="KHJ34851.1"/>
    </source>
</evidence>
<proteinExistence type="predicted"/>
<protein>
    <submittedName>
        <fullName evidence="2">Putative eka-like protein</fullName>
    </submittedName>
</protein>